<gene>
    <name evidence="2" type="ORF">BU16DRAFT_531546</name>
</gene>
<dbReference type="AlphaFoldDB" id="A0A6A6QBY0"/>
<dbReference type="EMBL" id="MU004199">
    <property type="protein sequence ID" value="KAF2489153.1"/>
    <property type="molecule type" value="Genomic_DNA"/>
</dbReference>
<accession>A0A6A6QBY0</accession>
<reference evidence="2" key="1">
    <citation type="journal article" date="2020" name="Stud. Mycol.">
        <title>101 Dothideomycetes genomes: a test case for predicting lifestyles and emergence of pathogens.</title>
        <authorList>
            <person name="Haridas S."/>
            <person name="Albert R."/>
            <person name="Binder M."/>
            <person name="Bloem J."/>
            <person name="Labutti K."/>
            <person name="Salamov A."/>
            <person name="Andreopoulos B."/>
            <person name="Baker S."/>
            <person name="Barry K."/>
            <person name="Bills G."/>
            <person name="Bluhm B."/>
            <person name="Cannon C."/>
            <person name="Castanera R."/>
            <person name="Culley D."/>
            <person name="Daum C."/>
            <person name="Ezra D."/>
            <person name="Gonzalez J."/>
            <person name="Henrissat B."/>
            <person name="Kuo A."/>
            <person name="Liang C."/>
            <person name="Lipzen A."/>
            <person name="Lutzoni F."/>
            <person name="Magnuson J."/>
            <person name="Mondo S."/>
            <person name="Nolan M."/>
            <person name="Ohm R."/>
            <person name="Pangilinan J."/>
            <person name="Park H.-J."/>
            <person name="Ramirez L."/>
            <person name="Alfaro M."/>
            <person name="Sun H."/>
            <person name="Tritt A."/>
            <person name="Yoshinaga Y."/>
            <person name="Zwiers L.-H."/>
            <person name="Turgeon B."/>
            <person name="Goodwin S."/>
            <person name="Spatafora J."/>
            <person name="Crous P."/>
            <person name="Grigoriev I."/>
        </authorList>
    </citation>
    <scope>NUCLEOTIDE SEQUENCE</scope>
    <source>
        <strain evidence="2">CBS 269.34</strain>
    </source>
</reference>
<dbReference type="Proteomes" id="UP000799750">
    <property type="component" value="Unassembled WGS sequence"/>
</dbReference>
<feature type="region of interest" description="Disordered" evidence="1">
    <location>
        <begin position="18"/>
        <end position="75"/>
    </location>
</feature>
<organism evidence="2 3">
    <name type="scientific">Lophium mytilinum</name>
    <dbReference type="NCBI Taxonomy" id="390894"/>
    <lineage>
        <taxon>Eukaryota</taxon>
        <taxon>Fungi</taxon>
        <taxon>Dikarya</taxon>
        <taxon>Ascomycota</taxon>
        <taxon>Pezizomycotina</taxon>
        <taxon>Dothideomycetes</taxon>
        <taxon>Pleosporomycetidae</taxon>
        <taxon>Mytilinidiales</taxon>
        <taxon>Mytilinidiaceae</taxon>
        <taxon>Lophium</taxon>
    </lineage>
</organism>
<evidence type="ECO:0000256" key="1">
    <source>
        <dbReference type="SAM" id="MobiDB-lite"/>
    </source>
</evidence>
<evidence type="ECO:0000313" key="2">
    <source>
        <dbReference type="EMBL" id="KAF2489153.1"/>
    </source>
</evidence>
<name>A0A6A6QBY0_9PEZI</name>
<protein>
    <submittedName>
        <fullName evidence="2">Uncharacterized protein</fullName>
    </submittedName>
</protein>
<proteinExistence type="predicted"/>
<keyword evidence="3" id="KW-1185">Reference proteome</keyword>
<sequence length="75" mass="8507">MAYIKLGLVALGAYALGKKKARDTSPPPPARYEEPARQADYGYGPPRYQESSRYPESARYQEEPQQLRYPADAKQ</sequence>
<evidence type="ECO:0000313" key="3">
    <source>
        <dbReference type="Proteomes" id="UP000799750"/>
    </source>
</evidence>